<comment type="caution">
    <text evidence="2">The sequence shown here is derived from an EMBL/GenBank/DDBJ whole genome shotgun (WGS) entry which is preliminary data.</text>
</comment>
<evidence type="ECO:0000259" key="1">
    <source>
        <dbReference type="PROSITE" id="PS50127"/>
    </source>
</evidence>
<dbReference type="InterPro" id="IPR000608">
    <property type="entry name" value="UBC"/>
</dbReference>
<evidence type="ECO:0000313" key="2">
    <source>
        <dbReference type="EMBL" id="KAJ4455974.1"/>
    </source>
</evidence>
<dbReference type="SMART" id="SM00212">
    <property type="entry name" value="UBCc"/>
    <property type="match status" value="1"/>
</dbReference>
<accession>A0ABQ8UF62</accession>
<dbReference type="Gene3D" id="3.10.110.10">
    <property type="entry name" value="Ubiquitin Conjugating Enzyme"/>
    <property type="match status" value="1"/>
</dbReference>
<gene>
    <name evidence="2" type="ORF">PAPYR_8936</name>
</gene>
<dbReference type="InterPro" id="IPR016135">
    <property type="entry name" value="UBQ-conjugating_enzyme/RWD"/>
</dbReference>
<name>A0ABQ8UF62_9EUKA</name>
<dbReference type="PANTHER" id="PTHR24067">
    <property type="entry name" value="UBIQUITIN-CONJUGATING ENZYME E2"/>
    <property type="match status" value="1"/>
</dbReference>
<dbReference type="SUPFAM" id="SSF54495">
    <property type="entry name" value="UBC-like"/>
    <property type="match status" value="1"/>
</dbReference>
<evidence type="ECO:0000313" key="3">
    <source>
        <dbReference type="Proteomes" id="UP001141327"/>
    </source>
</evidence>
<organism evidence="2 3">
    <name type="scientific">Paratrimastix pyriformis</name>
    <dbReference type="NCBI Taxonomy" id="342808"/>
    <lineage>
        <taxon>Eukaryota</taxon>
        <taxon>Metamonada</taxon>
        <taxon>Preaxostyla</taxon>
        <taxon>Paratrimastigidae</taxon>
        <taxon>Paratrimastix</taxon>
    </lineage>
</organism>
<protein>
    <submittedName>
        <fullName evidence="2">Ubiquitin-conjugating enzyme e2 d e</fullName>
    </submittedName>
</protein>
<dbReference type="InterPro" id="IPR050113">
    <property type="entry name" value="Ub_conjugating_enzyme"/>
</dbReference>
<keyword evidence="3" id="KW-1185">Reference proteome</keyword>
<dbReference type="Pfam" id="PF00179">
    <property type="entry name" value="UQ_con"/>
    <property type="match status" value="1"/>
</dbReference>
<sequence>MAAPRRIQKELMDYQAHPQASIASLTPRADDIYKWDIVMNGPAGTPYAGGRFRLLVQFPPNYPFEAPKVSFAHPVYHMNVEKDGSHVCLNSLLPGTWRPTVKMTTVVDELAALLANPNPDHAVVAEYAALFNTDRVAYDRAARECTQHHAH</sequence>
<dbReference type="PROSITE" id="PS50127">
    <property type="entry name" value="UBC_2"/>
    <property type="match status" value="1"/>
</dbReference>
<feature type="domain" description="UBC core" evidence="1">
    <location>
        <begin position="2"/>
        <end position="151"/>
    </location>
</feature>
<dbReference type="Proteomes" id="UP001141327">
    <property type="component" value="Unassembled WGS sequence"/>
</dbReference>
<dbReference type="EMBL" id="JAPMOS010000086">
    <property type="protein sequence ID" value="KAJ4455974.1"/>
    <property type="molecule type" value="Genomic_DNA"/>
</dbReference>
<proteinExistence type="predicted"/>
<reference evidence="2" key="1">
    <citation type="journal article" date="2022" name="bioRxiv">
        <title>Genomics of Preaxostyla Flagellates Illuminates Evolutionary Transitions and the Path Towards Mitochondrial Loss.</title>
        <authorList>
            <person name="Novak L.V.F."/>
            <person name="Treitli S.C."/>
            <person name="Pyrih J."/>
            <person name="Halakuc P."/>
            <person name="Pipaliya S.V."/>
            <person name="Vacek V."/>
            <person name="Brzon O."/>
            <person name="Soukal P."/>
            <person name="Eme L."/>
            <person name="Dacks J.B."/>
            <person name="Karnkowska A."/>
            <person name="Elias M."/>
            <person name="Hampl V."/>
        </authorList>
    </citation>
    <scope>NUCLEOTIDE SEQUENCE</scope>
    <source>
        <strain evidence="2">RCP-MX</strain>
    </source>
</reference>